<dbReference type="AlphaFoldDB" id="A0A7R9D8C6"/>
<evidence type="ECO:0000256" key="1">
    <source>
        <dbReference type="SAM" id="MobiDB-lite"/>
    </source>
</evidence>
<feature type="region of interest" description="Disordered" evidence="1">
    <location>
        <begin position="1"/>
        <end position="48"/>
    </location>
</feature>
<dbReference type="EMBL" id="OC321370">
    <property type="protein sequence ID" value="CAD7409935.1"/>
    <property type="molecule type" value="Genomic_DNA"/>
</dbReference>
<evidence type="ECO:0000313" key="2">
    <source>
        <dbReference type="EMBL" id="CAD7409935.1"/>
    </source>
</evidence>
<organism evidence="2">
    <name type="scientific">Timema cristinae</name>
    <name type="common">Walking stick</name>
    <dbReference type="NCBI Taxonomy" id="61476"/>
    <lineage>
        <taxon>Eukaryota</taxon>
        <taxon>Metazoa</taxon>
        <taxon>Ecdysozoa</taxon>
        <taxon>Arthropoda</taxon>
        <taxon>Hexapoda</taxon>
        <taxon>Insecta</taxon>
        <taxon>Pterygota</taxon>
        <taxon>Neoptera</taxon>
        <taxon>Polyneoptera</taxon>
        <taxon>Phasmatodea</taxon>
        <taxon>Timematodea</taxon>
        <taxon>Timematoidea</taxon>
        <taxon>Timematidae</taxon>
        <taxon>Timema</taxon>
    </lineage>
</organism>
<name>A0A7R9D8C6_TIMCR</name>
<feature type="compositionally biased region" description="Polar residues" evidence="1">
    <location>
        <begin position="165"/>
        <end position="203"/>
    </location>
</feature>
<protein>
    <submittedName>
        <fullName evidence="2">Uncharacterized protein</fullName>
    </submittedName>
</protein>
<reference evidence="2" key="1">
    <citation type="submission" date="2020-11" db="EMBL/GenBank/DDBJ databases">
        <authorList>
            <person name="Tran Van P."/>
        </authorList>
    </citation>
    <scope>NUCLEOTIDE SEQUENCE</scope>
</reference>
<proteinExistence type="predicted"/>
<accession>A0A7R9D8C6</accession>
<feature type="region of interest" description="Disordered" evidence="1">
    <location>
        <begin position="137"/>
        <end position="210"/>
    </location>
</feature>
<sequence length="210" mass="23000">MSGIKPVASETRERPTSNPPRGSGRNGRRMSIAGPLTSQDISQAADRTKKDTMAAFKLHKDDTVETVNHMTYTIQNVGGPFNKSPQGIQREKTNDTIKVADKAGNVGSAQDEIVAGSLYIPTMDKTVDKLLETSNETLHKQDQVGRLDHQTPDRAGNVVHPTLDRFSNVSHNVPKKTSNTAHHIQFSNNETAHGPTRSSNPGKNQDKDKR</sequence>
<gene>
    <name evidence="2" type="ORF">TCEB3V08_LOCUS10249</name>
</gene>
<feature type="compositionally biased region" description="Basic and acidic residues" evidence="1">
    <location>
        <begin position="137"/>
        <end position="152"/>
    </location>
</feature>